<gene>
    <name evidence="1" type="ORF">OKIOD_LOCUS16082</name>
</gene>
<name>A0ABN7TCA4_OIKDI</name>
<dbReference type="Proteomes" id="UP001158576">
    <property type="component" value="Chromosome 2"/>
</dbReference>
<evidence type="ECO:0000313" key="2">
    <source>
        <dbReference type="Proteomes" id="UP001158576"/>
    </source>
</evidence>
<dbReference type="EMBL" id="OU015567">
    <property type="protein sequence ID" value="CAG5113188.1"/>
    <property type="molecule type" value="Genomic_DNA"/>
</dbReference>
<organism evidence="1 2">
    <name type="scientific">Oikopleura dioica</name>
    <name type="common">Tunicate</name>
    <dbReference type="NCBI Taxonomy" id="34765"/>
    <lineage>
        <taxon>Eukaryota</taxon>
        <taxon>Metazoa</taxon>
        <taxon>Chordata</taxon>
        <taxon>Tunicata</taxon>
        <taxon>Appendicularia</taxon>
        <taxon>Copelata</taxon>
        <taxon>Oikopleuridae</taxon>
        <taxon>Oikopleura</taxon>
    </lineage>
</organism>
<evidence type="ECO:0000313" key="1">
    <source>
        <dbReference type="EMBL" id="CAG5113188.1"/>
    </source>
</evidence>
<proteinExistence type="predicted"/>
<protein>
    <submittedName>
        <fullName evidence="1">Oidioi.mRNA.OKI2018_I69.chr2.g7317.t1.cds</fullName>
    </submittedName>
</protein>
<reference evidence="1 2" key="1">
    <citation type="submission" date="2021-04" db="EMBL/GenBank/DDBJ databases">
        <authorList>
            <person name="Bliznina A."/>
        </authorList>
    </citation>
    <scope>NUCLEOTIDE SEQUENCE [LARGE SCALE GENOMIC DNA]</scope>
</reference>
<keyword evidence="2" id="KW-1185">Reference proteome</keyword>
<sequence length="131" mass="14720">MKLFAFVAAASASPAIKSTGCADGVHPHETDCTKFYKNSGHVENGGNFMVNYYPSCKVGEWNKYQVEQRYTDTKDTLELKMSIDDEVLVTRIVDVVDAFSGDLFVDVSNDFHDSATGFRVRNFYHQTFPES</sequence>
<accession>A0ABN7TCA4</accession>